<dbReference type="Gene3D" id="2.40.30.170">
    <property type="match status" value="1"/>
</dbReference>
<dbReference type="NCBIfam" id="TIGR01730">
    <property type="entry name" value="RND_mfp"/>
    <property type="match status" value="1"/>
</dbReference>
<dbReference type="InterPro" id="IPR058637">
    <property type="entry name" value="YknX-like_C"/>
</dbReference>
<evidence type="ECO:0000256" key="1">
    <source>
        <dbReference type="ARBA" id="ARBA00009477"/>
    </source>
</evidence>
<evidence type="ECO:0000313" key="6">
    <source>
        <dbReference type="EMBL" id="RXK54470.1"/>
    </source>
</evidence>
<dbReference type="InterPro" id="IPR006143">
    <property type="entry name" value="RND_pump_MFP"/>
</dbReference>
<proteinExistence type="inferred from homology"/>
<dbReference type="GO" id="GO:1990281">
    <property type="term" value="C:efflux pump complex"/>
    <property type="evidence" value="ECO:0007669"/>
    <property type="project" value="TreeGrafter"/>
</dbReference>
<evidence type="ECO:0000313" key="7">
    <source>
        <dbReference type="Proteomes" id="UP000290218"/>
    </source>
</evidence>
<evidence type="ECO:0000259" key="4">
    <source>
        <dbReference type="Pfam" id="PF25973"/>
    </source>
</evidence>
<evidence type="ECO:0000256" key="3">
    <source>
        <dbReference type="SAM" id="SignalP"/>
    </source>
</evidence>
<gene>
    <name evidence="6" type="ORF">ESB00_00800</name>
</gene>
<dbReference type="Pfam" id="PF25973">
    <property type="entry name" value="BSH_CzcB"/>
    <property type="match status" value="1"/>
</dbReference>
<dbReference type="OrthoDB" id="176710at2"/>
<dbReference type="AlphaFoldDB" id="A0A4Q1C6Q9"/>
<feature type="coiled-coil region" evidence="2">
    <location>
        <begin position="93"/>
        <end position="151"/>
    </location>
</feature>
<dbReference type="Gene3D" id="2.40.420.20">
    <property type="match status" value="1"/>
</dbReference>
<name>A0A4Q1C6Q9_9BACT</name>
<dbReference type="PROSITE" id="PS51257">
    <property type="entry name" value="PROKAR_LIPOPROTEIN"/>
    <property type="match status" value="1"/>
</dbReference>
<feature type="signal peptide" evidence="3">
    <location>
        <begin position="1"/>
        <end position="23"/>
    </location>
</feature>
<dbReference type="RefSeq" id="WP_129045835.1">
    <property type="nucleotide sequence ID" value="NZ_SDHX01000001.1"/>
</dbReference>
<evidence type="ECO:0000256" key="2">
    <source>
        <dbReference type="SAM" id="Coils"/>
    </source>
</evidence>
<organism evidence="6 7">
    <name type="scientific">Oleiharenicola lentus</name>
    <dbReference type="NCBI Taxonomy" id="2508720"/>
    <lineage>
        <taxon>Bacteria</taxon>
        <taxon>Pseudomonadati</taxon>
        <taxon>Verrucomicrobiota</taxon>
        <taxon>Opitutia</taxon>
        <taxon>Opitutales</taxon>
        <taxon>Opitutaceae</taxon>
        <taxon>Oleiharenicola</taxon>
    </lineage>
</organism>
<protein>
    <submittedName>
        <fullName evidence="6">Efflux RND transporter periplasmic adaptor subunit</fullName>
    </submittedName>
</protein>
<keyword evidence="2" id="KW-0175">Coiled coil</keyword>
<sequence length="338" mass="35243">MRPLLFILPLALALVTGCTRKEAAVAPPAAASVPVRTSLTVGEFLPALIEMPATVRPVERAALSAKLTGTVASLPWGLGQEVKAGELLVTLSVPETEARVRQAQAQLAEAARAVERERTLVAKGVNPPDTLRDAEDRLRFAQAGLAEAEAMLAHASIRAPFAGVITGKHVLPGDLATPGLPLLVLESTARLRAEGTVPEQAASRLRIGDALAVVVNDGATPISGTIEELSTAADTVSRSVLVKVALPVGVARSGQYVRLQVATTASEALWAPASAISRFGQIERVFVVEDGRAILRLVKTGRTTADRTEILSGLHPGETVVLAPPAALRDGQPVTSQP</sequence>
<accession>A0A4Q1C6Q9</accession>
<evidence type="ECO:0000259" key="5">
    <source>
        <dbReference type="Pfam" id="PF25989"/>
    </source>
</evidence>
<feature type="domain" description="YknX-like C-terminal permuted SH3-like" evidence="5">
    <location>
        <begin position="272"/>
        <end position="335"/>
    </location>
</feature>
<dbReference type="SUPFAM" id="SSF111369">
    <property type="entry name" value="HlyD-like secretion proteins"/>
    <property type="match status" value="1"/>
</dbReference>
<feature type="chain" id="PRO_5020482183" evidence="3">
    <location>
        <begin position="24"/>
        <end position="338"/>
    </location>
</feature>
<dbReference type="Gene3D" id="1.10.287.470">
    <property type="entry name" value="Helix hairpin bin"/>
    <property type="match status" value="1"/>
</dbReference>
<dbReference type="PANTHER" id="PTHR30469:SF15">
    <property type="entry name" value="HLYD FAMILY OF SECRETION PROTEINS"/>
    <property type="match status" value="1"/>
</dbReference>
<feature type="domain" description="CzcB-like barrel-sandwich hybrid" evidence="4">
    <location>
        <begin position="61"/>
        <end position="175"/>
    </location>
</feature>
<dbReference type="Proteomes" id="UP000290218">
    <property type="component" value="Unassembled WGS sequence"/>
</dbReference>
<comment type="caution">
    <text evidence="6">The sequence shown here is derived from an EMBL/GenBank/DDBJ whole genome shotgun (WGS) entry which is preliminary data.</text>
</comment>
<dbReference type="Gene3D" id="2.40.50.100">
    <property type="match status" value="1"/>
</dbReference>
<keyword evidence="3" id="KW-0732">Signal</keyword>
<dbReference type="EMBL" id="SDHX01000001">
    <property type="protein sequence ID" value="RXK54470.1"/>
    <property type="molecule type" value="Genomic_DNA"/>
</dbReference>
<comment type="similarity">
    <text evidence="1">Belongs to the membrane fusion protein (MFP) (TC 8.A.1) family.</text>
</comment>
<dbReference type="InterPro" id="IPR058647">
    <property type="entry name" value="BSH_CzcB-like"/>
</dbReference>
<dbReference type="PANTHER" id="PTHR30469">
    <property type="entry name" value="MULTIDRUG RESISTANCE PROTEIN MDTA"/>
    <property type="match status" value="1"/>
</dbReference>
<keyword evidence="7" id="KW-1185">Reference proteome</keyword>
<dbReference type="Pfam" id="PF25989">
    <property type="entry name" value="YknX_C"/>
    <property type="match status" value="1"/>
</dbReference>
<dbReference type="GO" id="GO:0015562">
    <property type="term" value="F:efflux transmembrane transporter activity"/>
    <property type="evidence" value="ECO:0007669"/>
    <property type="project" value="TreeGrafter"/>
</dbReference>
<reference evidence="6 7" key="1">
    <citation type="submission" date="2019-01" db="EMBL/GenBank/DDBJ databases">
        <title>Lacunisphaera sp. strain TWA-58.</title>
        <authorList>
            <person name="Chen W.-M."/>
        </authorList>
    </citation>
    <scope>NUCLEOTIDE SEQUENCE [LARGE SCALE GENOMIC DNA]</scope>
    <source>
        <strain evidence="6 7">TWA-58</strain>
    </source>
</reference>